<dbReference type="GO" id="GO:0009451">
    <property type="term" value="P:RNA modification"/>
    <property type="evidence" value="ECO:0007669"/>
    <property type="project" value="InterPro"/>
</dbReference>
<dbReference type="InterPro" id="IPR011990">
    <property type="entry name" value="TPR-like_helical_dom_sf"/>
</dbReference>
<keyword evidence="5" id="KW-1185">Reference proteome</keyword>
<feature type="repeat" description="PPR" evidence="2">
    <location>
        <begin position="206"/>
        <end position="240"/>
    </location>
</feature>
<dbReference type="FunFam" id="1.25.40.10:FF:000073">
    <property type="entry name" value="Pentatricopeptide repeat-containing protein chloroplastic"/>
    <property type="match status" value="1"/>
</dbReference>
<protein>
    <recommendedName>
        <fullName evidence="6">Pentatricopeptide repeat-containing protein</fullName>
    </recommendedName>
</protein>
<comment type="caution">
    <text evidence="4">The sequence shown here is derived from an EMBL/GenBank/DDBJ whole genome shotgun (WGS) entry which is preliminary data.</text>
</comment>
<keyword evidence="3" id="KW-1133">Transmembrane helix</keyword>
<accession>A0A834ZG23</accession>
<dbReference type="EMBL" id="JABCRI010000008">
    <property type="protein sequence ID" value="KAF8401917.1"/>
    <property type="molecule type" value="Genomic_DNA"/>
</dbReference>
<evidence type="ECO:0000256" key="3">
    <source>
        <dbReference type="SAM" id="Phobius"/>
    </source>
</evidence>
<dbReference type="InterPro" id="IPR046848">
    <property type="entry name" value="E_motif"/>
</dbReference>
<dbReference type="AlphaFoldDB" id="A0A834ZG23"/>
<feature type="repeat" description="PPR" evidence="2">
    <location>
        <begin position="373"/>
        <end position="407"/>
    </location>
</feature>
<feature type="repeat" description="PPR" evidence="2">
    <location>
        <begin position="612"/>
        <end position="646"/>
    </location>
</feature>
<dbReference type="OMA" id="WNGLMAA"/>
<evidence type="ECO:0000313" key="5">
    <source>
        <dbReference type="Proteomes" id="UP000655225"/>
    </source>
</evidence>
<dbReference type="Pfam" id="PF20431">
    <property type="entry name" value="E_motif"/>
    <property type="match status" value="1"/>
</dbReference>
<evidence type="ECO:0000313" key="4">
    <source>
        <dbReference type="EMBL" id="KAF8401917.1"/>
    </source>
</evidence>
<dbReference type="GO" id="GO:0003723">
    <property type="term" value="F:RNA binding"/>
    <property type="evidence" value="ECO:0007669"/>
    <property type="project" value="InterPro"/>
</dbReference>
<feature type="repeat" description="PPR" evidence="2">
    <location>
        <begin position="272"/>
        <end position="306"/>
    </location>
</feature>
<dbReference type="Proteomes" id="UP000655225">
    <property type="component" value="Unassembled WGS sequence"/>
</dbReference>
<evidence type="ECO:0000256" key="1">
    <source>
        <dbReference type="ARBA" id="ARBA00022737"/>
    </source>
</evidence>
<dbReference type="FunFam" id="1.25.40.10:FF:000436">
    <property type="entry name" value="Pentatricopeptide repeat-containing protein At5g39350 family"/>
    <property type="match status" value="1"/>
</dbReference>
<proteinExistence type="predicted"/>
<keyword evidence="3" id="KW-0472">Membrane</keyword>
<dbReference type="InterPro" id="IPR002885">
    <property type="entry name" value="PPR_rpt"/>
</dbReference>
<dbReference type="PANTHER" id="PTHR47926">
    <property type="entry name" value="PENTATRICOPEPTIDE REPEAT-CONTAINING PROTEIN"/>
    <property type="match status" value="1"/>
</dbReference>
<dbReference type="SUPFAM" id="SSF48452">
    <property type="entry name" value="TPR-like"/>
    <property type="match status" value="1"/>
</dbReference>
<gene>
    <name evidence="4" type="ORF">HHK36_012868</name>
</gene>
<evidence type="ECO:0008006" key="6">
    <source>
        <dbReference type="Google" id="ProtNLM"/>
    </source>
</evidence>
<dbReference type="NCBIfam" id="TIGR00756">
    <property type="entry name" value="PPR"/>
    <property type="match status" value="5"/>
</dbReference>
<dbReference type="PANTHER" id="PTHR47926:SF452">
    <property type="entry name" value="PENTATRICOPEPTIDE REPEAT-CONTAINING PROTEIN"/>
    <property type="match status" value="1"/>
</dbReference>
<dbReference type="GO" id="GO:0099402">
    <property type="term" value="P:plant organ development"/>
    <property type="evidence" value="ECO:0007669"/>
    <property type="project" value="UniProtKB-ARBA"/>
</dbReference>
<reference evidence="4 5" key="1">
    <citation type="submission" date="2020-04" db="EMBL/GenBank/DDBJ databases">
        <title>Plant Genome Project.</title>
        <authorList>
            <person name="Zhang R.-G."/>
        </authorList>
    </citation>
    <scope>NUCLEOTIDE SEQUENCE [LARGE SCALE GENOMIC DNA]</scope>
    <source>
        <strain evidence="4">YNK0</strain>
        <tissue evidence="4">Leaf</tissue>
    </source>
</reference>
<keyword evidence="3" id="KW-0812">Transmembrane</keyword>
<dbReference type="Gene3D" id="1.25.40.10">
    <property type="entry name" value="Tetratricopeptide repeat domain"/>
    <property type="match status" value="5"/>
</dbReference>
<feature type="repeat" description="PPR" evidence="2">
    <location>
        <begin position="474"/>
        <end position="508"/>
    </location>
</feature>
<dbReference type="OrthoDB" id="185373at2759"/>
<feature type="repeat" description="PPR" evidence="2">
    <location>
        <begin position="171"/>
        <end position="205"/>
    </location>
</feature>
<dbReference type="PROSITE" id="PS51375">
    <property type="entry name" value="PPR"/>
    <property type="match status" value="6"/>
</dbReference>
<dbReference type="FunFam" id="1.25.40.10:FF:000284">
    <property type="entry name" value="Pentatricopeptide repeat-containing protein"/>
    <property type="match status" value="1"/>
</dbReference>
<feature type="transmembrane region" description="Helical" evidence="3">
    <location>
        <begin position="375"/>
        <end position="397"/>
    </location>
</feature>
<name>A0A834ZG23_TETSI</name>
<sequence>MDTPKLFSLLKSCITHKSLKQGKLIHQKIIALGLHHNIFLCKHLINLYFSCHSFESARLVFQTIENPLDISLWNGLMASYTKNQMHSEALQLFERLLLFPHLKPDNYTYPSVLKACGGLANVENGKRIHTHVIKTGFGFDVVVASSLVGMYGKCNAFKLAIQLFYEMPERDVACWNTVISCYYQDGQSERALQLFEEMKNSGFKPDSVTFTTVFSACARLFDLERGKEIHGELMRSGFELDGFVSSALVDMYGKCGCLERAKEVFEQIPRKSVVSWNSMIAGYGSSGDSDSCLELFRRMNEEGMKPTLITLSSLLMASSRSAKLQQGKFIHGYIIRNRIEADIFVNSSLIDLYFKCGSVGSAEFVFEMMSKTNVVSWNVMISGYVMIGFYFEALGIFRDMRAAGVRSDAVTFTSILSACSQLATLEQGREIHNYIIGSEFESNEIVMGALLDMYAKCGAVDEALRVFDQLPVRDCVSWTSMITAYGSHGQAIEALSLFSKMQQSKAKPDRITFLAVLSTCSHAGLVDEGCSYFNQMTDAYGIKPTLEHYSCLIDLLGRAGRLREAYAILQNTPTLKADVGLLSTLFSACNIHRDLELGEEIASLLIEKDPEDPSTYIILSNMYASVRKWEEVGKVRLKMKELGLKKNPGCSWIEVDKRINPFFVGDKSNPRAEMIYECLANLIKHMEKDEPLSY</sequence>
<dbReference type="Pfam" id="PF13041">
    <property type="entry name" value="PPR_2"/>
    <property type="match status" value="4"/>
</dbReference>
<dbReference type="InterPro" id="IPR046960">
    <property type="entry name" value="PPR_At4g14850-like_plant"/>
</dbReference>
<evidence type="ECO:0000256" key="2">
    <source>
        <dbReference type="PROSITE-ProRule" id="PRU00708"/>
    </source>
</evidence>
<dbReference type="FunFam" id="1.25.40.10:FF:000158">
    <property type="entry name" value="pentatricopeptide repeat-containing protein At2g33680"/>
    <property type="match status" value="1"/>
</dbReference>
<dbReference type="Pfam" id="PF01535">
    <property type="entry name" value="PPR"/>
    <property type="match status" value="3"/>
</dbReference>
<dbReference type="FunFam" id="1.25.40.10:FF:001322">
    <property type="entry name" value="Pentatricopeptide repeat-containing protein At3g16610"/>
    <property type="match status" value="1"/>
</dbReference>
<keyword evidence="1" id="KW-0677">Repeat</keyword>
<organism evidence="4 5">
    <name type="scientific">Tetracentron sinense</name>
    <name type="common">Spur-leaf</name>
    <dbReference type="NCBI Taxonomy" id="13715"/>
    <lineage>
        <taxon>Eukaryota</taxon>
        <taxon>Viridiplantae</taxon>
        <taxon>Streptophyta</taxon>
        <taxon>Embryophyta</taxon>
        <taxon>Tracheophyta</taxon>
        <taxon>Spermatophyta</taxon>
        <taxon>Magnoliopsida</taxon>
        <taxon>Trochodendrales</taxon>
        <taxon>Trochodendraceae</taxon>
        <taxon>Tetracentron</taxon>
    </lineage>
</organism>